<evidence type="ECO:0000313" key="2">
    <source>
        <dbReference type="EMBL" id="JAP11749.1"/>
    </source>
</evidence>
<feature type="transmembrane region" description="Helical" evidence="1">
    <location>
        <begin position="7"/>
        <end position="28"/>
    </location>
</feature>
<proteinExistence type="predicted"/>
<keyword evidence="1" id="KW-0812">Transmembrane</keyword>
<evidence type="ECO:0000256" key="1">
    <source>
        <dbReference type="SAM" id="Phobius"/>
    </source>
</evidence>
<keyword evidence="1" id="KW-1133">Transmembrane helix</keyword>
<keyword evidence="1" id="KW-0472">Membrane</keyword>
<name>A0A0V0GUG0_SOLCH</name>
<feature type="transmembrane region" description="Helical" evidence="1">
    <location>
        <begin position="34"/>
        <end position="57"/>
    </location>
</feature>
<dbReference type="AlphaFoldDB" id="A0A0V0GUG0"/>
<organism evidence="2">
    <name type="scientific">Solanum chacoense</name>
    <name type="common">Chaco potato</name>
    <dbReference type="NCBI Taxonomy" id="4108"/>
    <lineage>
        <taxon>Eukaryota</taxon>
        <taxon>Viridiplantae</taxon>
        <taxon>Streptophyta</taxon>
        <taxon>Embryophyta</taxon>
        <taxon>Tracheophyta</taxon>
        <taxon>Spermatophyta</taxon>
        <taxon>Magnoliopsida</taxon>
        <taxon>eudicotyledons</taxon>
        <taxon>Gunneridae</taxon>
        <taxon>Pentapetalae</taxon>
        <taxon>asterids</taxon>
        <taxon>lamiids</taxon>
        <taxon>Solanales</taxon>
        <taxon>Solanaceae</taxon>
        <taxon>Solanoideae</taxon>
        <taxon>Solaneae</taxon>
        <taxon>Solanum</taxon>
    </lineage>
</organism>
<sequence length="69" mass="8460">MFYRVVGFLWSLLIIFFSHTVFICLHTFQCTLYSLQYLLCFPFPSLSVTCFFFRYVWNMLVHRVWIIGF</sequence>
<reference evidence="2" key="1">
    <citation type="submission" date="2015-12" db="EMBL/GenBank/DDBJ databases">
        <title>Gene expression during late stages of embryo sac development: a critical building block for successful pollen-pistil interactions.</title>
        <authorList>
            <person name="Liu Y."/>
            <person name="Joly V."/>
            <person name="Sabar M."/>
            <person name="Matton D.P."/>
        </authorList>
    </citation>
    <scope>NUCLEOTIDE SEQUENCE</scope>
</reference>
<accession>A0A0V0GUG0</accession>
<protein>
    <submittedName>
        <fullName evidence="2">Putative ovule protein</fullName>
    </submittedName>
</protein>
<dbReference type="EMBL" id="GEDG01030762">
    <property type="protein sequence ID" value="JAP11749.1"/>
    <property type="molecule type" value="Transcribed_RNA"/>
</dbReference>